<dbReference type="InterPro" id="IPR036884">
    <property type="entry name" value="2Fe-2S-bd_dom_sf"/>
</dbReference>
<dbReference type="AlphaFoldDB" id="A0A4R3LZ43"/>
<keyword evidence="4" id="KW-0411">Iron-sulfur</keyword>
<dbReference type="PROSITE" id="PS51085">
    <property type="entry name" value="2FE2S_FER_2"/>
    <property type="match status" value="1"/>
</dbReference>
<reference evidence="6 7" key="1">
    <citation type="submission" date="2019-03" db="EMBL/GenBank/DDBJ databases">
        <title>Genomic Encyclopedia of Type Strains, Phase IV (KMG-IV): sequencing the most valuable type-strain genomes for metagenomic binning, comparative biology and taxonomic classification.</title>
        <authorList>
            <person name="Goeker M."/>
        </authorList>
    </citation>
    <scope>NUCLEOTIDE SEQUENCE [LARGE SCALE GENOMIC DNA]</scope>
    <source>
        <strain evidence="6 7">DSM 9035</strain>
    </source>
</reference>
<dbReference type="GO" id="GO:0046872">
    <property type="term" value="F:metal ion binding"/>
    <property type="evidence" value="ECO:0007669"/>
    <property type="project" value="UniProtKB-KW"/>
</dbReference>
<evidence type="ECO:0000256" key="1">
    <source>
        <dbReference type="ARBA" id="ARBA00022714"/>
    </source>
</evidence>
<dbReference type="SUPFAM" id="SSF47741">
    <property type="entry name" value="CO dehydrogenase ISP C-domain like"/>
    <property type="match status" value="1"/>
</dbReference>
<dbReference type="InterPro" id="IPR012675">
    <property type="entry name" value="Beta-grasp_dom_sf"/>
</dbReference>
<accession>A0A4R3LZ43</accession>
<evidence type="ECO:0000256" key="3">
    <source>
        <dbReference type="ARBA" id="ARBA00023004"/>
    </source>
</evidence>
<keyword evidence="7" id="KW-1185">Reference proteome</keyword>
<protein>
    <submittedName>
        <fullName evidence="6">Nicotinate dehydrogenase subunit A</fullName>
    </submittedName>
</protein>
<dbReference type="GO" id="GO:0051537">
    <property type="term" value="F:2 iron, 2 sulfur cluster binding"/>
    <property type="evidence" value="ECO:0007669"/>
    <property type="project" value="UniProtKB-KW"/>
</dbReference>
<feature type="domain" description="2Fe-2S ferredoxin-type" evidence="5">
    <location>
        <begin position="3"/>
        <end position="79"/>
    </location>
</feature>
<keyword evidence="3" id="KW-0408">Iron</keyword>
<dbReference type="GO" id="GO:0016491">
    <property type="term" value="F:oxidoreductase activity"/>
    <property type="evidence" value="ECO:0007669"/>
    <property type="project" value="InterPro"/>
</dbReference>
<dbReference type="EMBL" id="SMAI01000003">
    <property type="protein sequence ID" value="TCT05980.1"/>
    <property type="molecule type" value="Genomic_DNA"/>
</dbReference>
<sequence>MALEIAFRVNGTPRTAHADDDAPLLHVLRNVLDLKATRFGCGAEQCGACMVLVDGAPAYACTLPAGAAAGRAVETAEGLADHPLRAAFLAEQAGQCGYCLSGILMSAKALLDRTLSPSRAEIVAALDPHLCRCGAHERMLRAVARAAATLRGETP</sequence>
<evidence type="ECO:0000313" key="7">
    <source>
        <dbReference type="Proteomes" id="UP000294664"/>
    </source>
</evidence>
<dbReference type="Gene3D" id="3.10.20.30">
    <property type="match status" value="1"/>
</dbReference>
<dbReference type="PANTHER" id="PTHR44379">
    <property type="entry name" value="OXIDOREDUCTASE WITH IRON-SULFUR SUBUNIT"/>
    <property type="match status" value="1"/>
</dbReference>
<dbReference type="InterPro" id="IPR036010">
    <property type="entry name" value="2Fe-2S_ferredoxin-like_sf"/>
</dbReference>
<keyword evidence="1" id="KW-0001">2Fe-2S</keyword>
<keyword evidence="2" id="KW-0479">Metal-binding</keyword>
<proteinExistence type="predicted"/>
<dbReference type="Pfam" id="PF00111">
    <property type="entry name" value="Fer2"/>
    <property type="match status" value="1"/>
</dbReference>
<comment type="caution">
    <text evidence="6">The sequence shown here is derived from an EMBL/GenBank/DDBJ whole genome shotgun (WGS) entry which is preliminary data.</text>
</comment>
<dbReference type="CDD" id="cd00207">
    <property type="entry name" value="fer2"/>
    <property type="match status" value="1"/>
</dbReference>
<dbReference type="RefSeq" id="WP_132030511.1">
    <property type="nucleotide sequence ID" value="NZ_SMAI01000003.1"/>
</dbReference>
<dbReference type="InterPro" id="IPR051452">
    <property type="entry name" value="Diverse_Oxidoreductases"/>
</dbReference>
<dbReference type="Gene3D" id="1.10.150.120">
    <property type="entry name" value="[2Fe-2S]-binding domain"/>
    <property type="match status" value="1"/>
</dbReference>
<dbReference type="PANTHER" id="PTHR44379:SF6">
    <property type="entry name" value="BLR6046 PROTEIN"/>
    <property type="match status" value="1"/>
</dbReference>
<dbReference type="Proteomes" id="UP000294664">
    <property type="component" value="Unassembled WGS sequence"/>
</dbReference>
<evidence type="ECO:0000313" key="6">
    <source>
        <dbReference type="EMBL" id="TCT05980.1"/>
    </source>
</evidence>
<dbReference type="InterPro" id="IPR002888">
    <property type="entry name" value="2Fe-2S-bd"/>
</dbReference>
<dbReference type="Pfam" id="PF01799">
    <property type="entry name" value="Fer2_2"/>
    <property type="match status" value="1"/>
</dbReference>
<dbReference type="OrthoDB" id="117063at2"/>
<dbReference type="SUPFAM" id="SSF54292">
    <property type="entry name" value="2Fe-2S ferredoxin-like"/>
    <property type="match status" value="1"/>
</dbReference>
<evidence type="ECO:0000256" key="4">
    <source>
        <dbReference type="ARBA" id="ARBA00023014"/>
    </source>
</evidence>
<dbReference type="InterPro" id="IPR001041">
    <property type="entry name" value="2Fe-2S_ferredoxin-type"/>
</dbReference>
<name>A0A4R3LZ43_9HYPH</name>
<gene>
    <name evidence="6" type="ORF">EDC64_10381</name>
</gene>
<evidence type="ECO:0000256" key="2">
    <source>
        <dbReference type="ARBA" id="ARBA00022723"/>
    </source>
</evidence>
<evidence type="ECO:0000259" key="5">
    <source>
        <dbReference type="PROSITE" id="PS51085"/>
    </source>
</evidence>
<organism evidence="6 7">
    <name type="scientific">Aquabacter spiritensis</name>
    <dbReference type="NCBI Taxonomy" id="933073"/>
    <lineage>
        <taxon>Bacteria</taxon>
        <taxon>Pseudomonadati</taxon>
        <taxon>Pseudomonadota</taxon>
        <taxon>Alphaproteobacteria</taxon>
        <taxon>Hyphomicrobiales</taxon>
        <taxon>Xanthobacteraceae</taxon>
        <taxon>Aquabacter</taxon>
    </lineage>
</organism>